<dbReference type="Pfam" id="PF24894">
    <property type="entry name" value="Hexapep_GlmU"/>
    <property type="match status" value="1"/>
</dbReference>
<dbReference type="RefSeq" id="WP_212507328.1">
    <property type="nucleotide sequence ID" value="NZ_CP060696.1"/>
</dbReference>
<dbReference type="GO" id="GO:0008878">
    <property type="term" value="F:glucose-1-phosphate adenylyltransferase activity"/>
    <property type="evidence" value="ECO:0007669"/>
    <property type="project" value="UniProtKB-UniRule"/>
</dbReference>
<reference evidence="12 13" key="1">
    <citation type="submission" date="2020-08" db="EMBL/GenBank/DDBJ databases">
        <authorList>
            <person name="Ren C."/>
            <person name="Gu Y."/>
            <person name="Xu Y."/>
        </authorList>
    </citation>
    <scope>NUCLEOTIDE SEQUENCE [LARGE SCALE GENOMIC DNA]</scope>
    <source>
        <strain evidence="12 13">LBM18003</strain>
    </source>
</reference>
<dbReference type="InterPro" id="IPR029044">
    <property type="entry name" value="Nucleotide-diphossugar_trans"/>
</dbReference>
<keyword evidence="4 9" id="KW-0548">Nucleotidyltransferase</keyword>
<dbReference type="PROSITE" id="PS00810">
    <property type="entry name" value="ADP_GLC_PYROPHOSPH_3"/>
    <property type="match status" value="1"/>
</dbReference>
<dbReference type="PROSITE" id="PS00809">
    <property type="entry name" value="ADP_GLC_PYROPHOSPH_2"/>
    <property type="match status" value="1"/>
</dbReference>
<evidence type="ECO:0000256" key="5">
    <source>
        <dbReference type="ARBA" id="ARBA00022741"/>
    </source>
</evidence>
<comment type="catalytic activity">
    <reaction evidence="9">
        <text>alpha-D-glucose 1-phosphate + ATP + H(+) = ADP-alpha-D-glucose + diphosphate</text>
        <dbReference type="Rhea" id="RHEA:12120"/>
        <dbReference type="ChEBI" id="CHEBI:15378"/>
        <dbReference type="ChEBI" id="CHEBI:30616"/>
        <dbReference type="ChEBI" id="CHEBI:33019"/>
        <dbReference type="ChEBI" id="CHEBI:57498"/>
        <dbReference type="ChEBI" id="CHEBI:58601"/>
        <dbReference type="EC" id="2.7.7.27"/>
    </reaction>
</comment>
<keyword evidence="8 9" id="KW-0119">Carbohydrate metabolism</keyword>
<name>A0A7G9WHV0_9FIRM</name>
<feature type="binding site" evidence="9">
    <location>
        <position position="192"/>
    </location>
    <ligand>
        <name>alpha-D-glucose 1-phosphate</name>
        <dbReference type="ChEBI" id="CHEBI:58601"/>
    </ligand>
</feature>
<dbReference type="PROSITE" id="PS00808">
    <property type="entry name" value="ADP_GLC_PYROPHOSPH_1"/>
    <property type="match status" value="1"/>
</dbReference>
<evidence type="ECO:0000313" key="13">
    <source>
        <dbReference type="Proteomes" id="UP000516046"/>
    </source>
</evidence>
<comment type="subunit">
    <text evidence="9">Homotetramer.</text>
</comment>
<comment type="pathway">
    <text evidence="9">Glycan biosynthesis; glycogen biosynthesis.</text>
</comment>
<feature type="site" description="Could play a key role in the communication between the regulatory and the substrate sites" evidence="9">
    <location>
        <position position="61"/>
    </location>
</feature>
<feature type="binding site" evidence="9">
    <location>
        <position position="101"/>
    </location>
    <ligand>
        <name>alpha-D-glucose 1-phosphate</name>
        <dbReference type="ChEBI" id="CHEBI:58601"/>
    </ligand>
</feature>
<evidence type="ECO:0000256" key="6">
    <source>
        <dbReference type="ARBA" id="ARBA00022840"/>
    </source>
</evidence>
<dbReference type="GO" id="GO:0005524">
    <property type="term" value="F:ATP binding"/>
    <property type="evidence" value="ECO:0007669"/>
    <property type="project" value="UniProtKB-KW"/>
</dbReference>
<comment type="function">
    <text evidence="9">Involved in the biosynthesis of ADP-glucose, a building block required for the elongation reactions to produce glycogen. Catalyzes the reaction between ATP and alpha-D-glucose 1-phosphate (G1P) to produce pyrophosphate and ADP-Glc.</text>
</comment>
<evidence type="ECO:0000256" key="9">
    <source>
        <dbReference type="HAMAP-Rule" id="MF_00624"/>
    </source>
</evidence>
<protein>
    <recommendedName>
        <fullName evidence="9">Glucose-1-phosphate adenylyltransferase</fullName>
        <ecNumber evidence="9">2.7.7.27</ecNumber>
    </recommendedName>
    <alternativeName>
        <fullName evidence="9">ADP-glucose pyrophosphorylase</fullName>
        <shortName evidence="9">ADPGlc PPase</shortName>
    </alternativeName>
    <alternativeName>
        <fullName evidence="9">ADP-glucose synthase</fullName>
    </alternativeName>
</protein>
<organism evidence="12 13">
    <name type="scientific">Caproicibacterium amylolyticum</name>
    <dbReference type="NCBI Taxonomy" id="2766537"/>
    <lineage>
        <taxon>Bacteria</taxon>
        <taxon>Bacillati</taxon>
        <taxon>Bacillota</taxon>
        <taxon>Clostridia</taxon>
        <taxon>Eubacteriales</taxon>
        <taxon>Oscillospiraceae</taxon>
        <taxon>Caproicibacterium</taxon>
    </lineage>
</organism>
<evidence type="ECO:0000256" key="7">
    <source>
        <dbReference type="ARBA" id="ARBA00023056"/>
    </source>
</evidence>
<keyword evidence="2 9" id="KW-0321">Glycogen metabolism</keyword>
<keyword evidence="5 9" id="KW-0547">Nucleotide-binding</keyword>
<dbReference type="InterPro" id="IPR056818">
    <property type="entry name" value="GlmU/GlgC-like_hexapep"/>
</dbReference>
<evidence type="ECO:0000256" key="8">
    <source>
        <dbReference type="ARBA" id="ARBA00023277"/>
    </source>
</evidence>
<dbReference type="KEGG" id="caml:H6X83_00930"/>
<dbReference type="CDD" id="cd02508">
    <property type="entry name" value="ADP_Glucose_PP"/>
    <property type="match status" value="1"/>
</dbReference>
<dbReference type="AlphaFoldDB" id="A0A7G9WHV0"/>
<dbReference type="NCBIfam" id="NF003670">
    <property type="entry name" value="PRK05293.1"/>
    <property type="match status" value="1"/>
</dbReference>
<dbReference type="CDD" id="cd04651">
    <property type="entry name" value="LbH_G1P_AT_C"/>
    <property type="match status" value="1"/>
</dbReference>
<evidence type="ECO:0000256" key="1">
    <source>
        <dbReference type="ARBA" id="ARBA00010443"/>
    </source>
</evidence>
<gene>
    <name evidence="9" type="primary">glgC</name>
    <name evidence="12" type="ORF">H6X83_00930</name>
</gene>
<evidence type="ECO:0000313" key="12">
    <source>
        <dbReference type="EMBL" id="QNO18262.1"/>
    </source>
</evidence>
<dbReference type="PANTHER" id="PTHR43523:SF2">
    <property type="entry name" value="GLUCOSE-1-PHOSPHATE ADENYLYLTRANSFERASE"/>
    <property type="match status" value="1"/>
</dbReference>
<feature type="domain" description="Glucose-1-phosphate adenylyltransferase/Bifunctional protein GlmU-like C-terminal hexapeptide" evidence="11">
    <location>
        <begin position="291"/>
        <end position="366"/>
    </location>
</feature>
<dbReference type="EMBL" id="CP060696">
    <property type="protein sequence ID" value="QNO18262.1"/>
    <property type="molecule type" value="Genomic_DNA"/>
</dbReference>
<dbReference type="Proteomes" id="UP000516046">
    <property type="component" value="Chromosome"/>
</dbReference>
<keyword evidence="13" id="KW-1185">Reference proteome</keyword>
<dbReference type="GO" id="GO:0005978">
    <property type="term" value="P:glycogen biosynthetic process"/>
    <property type="evidence" value="ECO:0007669"/>
    <property type="project" value="UniProtKB-UniRule"/>
</dbReference>
<evidence type="ECO:0000256" key="2">
    <source>
        <dbReference type="ARBA" id="ARBA00022600"/>
    </source>
</evidence>
<accession>A0A7G9WHV0</accession>
<keyword evidence="3 9" id="KW-0808">Transferase</keyword>
<feature type="binding site" evidence="9">
    <location>
        <begin position="181"/>
        <end position="182"/>
    </location>
    <ligand>
        <name>alpha-D-glucose 1-phosphate</name>
        <dbReference type="ChEBI" id="CHEBI:58601"/>
    </ligand>
</feature>
<dbReference type="PANTHER" id="PTHR43523">
    <property type="entry name" value="GLUCOSE-1-PHOSPHATE ADENYLYLTRANSFERASE-RELATED"/>
    <property type="match status" value="1"/>
</dbReference>
<dbReference type="HAMAP" id="MF_00624">
    <property type="entry name" value="GlgC"/>
    <property type="match status" value="1"/>
</dbReference>
<feature type="domain" description="Nucleotidyl transferase" evidence="10">
    <location>
        <begin position="9"/>
        <end position="261"/>
    </location>
</feature>
<dbReference type="InterPro" id="IPR023049">
    <property type="entry name" value="GlgC_bac"/>
</dbReference>
<evidence type="ECO:0000256" key="3">
    <source>
        <dbReference type="ARBA" id="ARBA00022679"/>
    </source>
</evidence>
<proteinExistence type="inferred from homology"/>
<dbReference type="SUPFAM" id="SSF53448">
    <property type="entry name" value="Nucleotide-diphospho-sugar transferases"/>
    <property type="match status" value="1"/>
</dbReference>
<dbReference type="UniPathway" id="UPA00164"/>
<feature type="site" description="Could play a key role in the communication between the regulatory and the substrate sites" evidence="9">
    <location>
        <position position="100"/>
    </location>
</feature>
<dbReference type="InterPro" id="IPR005835">
    <property type="entry name" value="NTP_transferase_dom"/>
</dbReference>
<dbReference type="EC" id="2.7.7.27" evidence="9"/>
<dbReference type="SUPFAM" id="SSF51161">
    <property type="entry name" value="Trimeric LpxA-like enzymes"/>
    <property type="match status" value="1"/>
</dbReference>
<dbReference type="NCBIfam" id="TIGR02091">
    <property type="entry name" value="glgC"/>
    <property type="match status" value="1"/>
</dbReference>
<sequence>MLPKQEVVAMILAGGQGSRLGVLTKKLAKPAVPYGGKYRIIDFPLSNCVNSGIETVGVLTQYQPLELNEYIGSGQPWDLDSMNAGVRVLPPYQRSRKSDWYKGTANAIYQNIPYIERYSPEYVVILSGDHIYKMDYSKMVAYHKEKNADCTIAVIEVPMAEAPRFGILNTNEDDSIYEFDEKPKKPKSNKASMGIYVFTWSKLKKYLEEDEATPKSSNDFGHDVLPAMLESGERMFAYPFEGYWKDVGTVESLWESNMDLLNPNVPLDLSEDTWKIYCRNPVMPPHYISKDAKVQNSLVAEGANVYGEIDFAVLFSGVYIAPGAVVRDSIIMPGTRIEEGAVVQYAIVAENSVIGKNAVVGQRPEDMENKDDWGVAVVGSDCVIKPGMIVPPKAMVDAETMAEEAQKQ</sequence>
<dbReference type="Gene3D" id="2.160.10.10">
    <property type="entry name" value="Hexapeptide repeat proteins"/>
    <property type="match status" value="1"/>
</dbReference>
<keyword evidence="6 9" id="KW-0067">ATP-binding</keyword>
<dbReference type="InterPro" id="IPR005836">
    <property type="entry name" value="ADP_Glu_pyroP_CS"/>
</dbReference>
<keyword evidence="7 9" id="KW-0320">Glycogen biosynthesis</keyword>
<evidence type="ECO:0000259" key="10">
    <source>
        <dbReference type="Pfam" id="PF00483"/>
    </source>
</evidence>
<evidence type="ECO:0000256" key="4">
    <source>
        <dbReference type="ARBA" id="ARBA00022695"/>
    </source>
</evidence>
<dbReference type="Pfam" id="PF00483">
    <property type="entry name" value="NTP_transferase"/>
    <property type="match status" value="1"/>
</dbReference>
<evidence type="ECO:0000259" key="11">
    <source>
        <dbReference type="Pfam" id="PF24894"/>
    </source>
</evidence>
<comment type="similarity">
    <text evidence="1 9">Belongs to the bacterial/plant glucose-1-phosphate adenylyltransferase family.</text>
</comment>
<feature type="binding site" evidence="9">
    <location>
        <position position="166"/>
    </location>
    <ligand>
        <name>alpha-D-glucose 1-phosphate</name>
        <dbReference type="ChEBI" id="CHEBI:58601"/>
    </ligand>
</feature>
<dbReference type="InterPro" id="IPR011004">
    <property type="entry name" value="Trimer_LpxA-like_sf"/>
</dbReference>
<dbReference type="InterPro" id="IPR011831">
    <property type="entry name" value="ADP-Glc_PPase"/>
</dbReference>
<dbReference type="Gene3D" id="3.90.550.10">
    <property type="entry name" value="Spore Coat Polysaccharide Biosynthesis Protein SpsA, Chain A"/>
    <property type="match status" value="1"/>
</dbReference>